<evidence type="ECO:0000256" key="2">
    <source>
        <dbReference type="ARBA" id="ARBA00023002"/>
    </source>
</evidence>
<comment type="similarity">
    <text evidence="1 3">Belongs to the short-chain dehydrogenases/reductases (SDR) family.</text>
</comment>
<gene>
    <name evidence="5" type="ORF">DMN91_008650</name>
    <name evidence="4" type="ORF">X777_14722</name>
</gene>
<evidence type="ECO:0000313" key="7">
    <source>
        <dbReference type="Proteomes" id="UP000279307"/>
    </source>
</evidence>
<organism evidence="4 6">
    <name type="scientific">Ooceraea biroi</name>
    <name type="common">Clonal raider ant</name>
    <name type="synonym">Cerapachys biroi</name>
    <dbReference type="NCBI Taxonomy" id="2015173"/>
    <lineage>
        <taxon>Eukaryota</taxon>
        <taxon>Metazoa</taxon>
        <taxon>Ecdysozoa</taxon>
        <taxon>Arthropoda</taxon>
        <taxon>Hexapoda</taxon>
        <taxon>Insecta</taxon>
        <taxon>Pterygota</taxon>
        <taxon>Neoptera</taxon>
        <taxon>Endopterygota</taxon>
        <taxon>Hymenoptera</taxon>
        <taxon>Apocrita</taxon>
        <taxon>Aculeata</taxon>
        <taxon>Formicoidea</taxon>
        <taxon>Formicidae</taxon>
        <taxon>Dorylinae</taxon>
        <taxon>Ooceraea</taxon>
    </lineage>
</organism>
<dbReference type="PANTHER" id="PTHR43115:SF4">
    <property type="entry name" value="DEHYDROGENASE_REDUCTASE SDR FAMILY MEMBER 11"/>
    <property type="match status" value="1"/>
</dbReference>
<reference evidence="5" key="3">
    <citation type="submission" date="2018-07" db="EMBL/GenBank/DDBJ databases">
        <authorList>
            <person name="Mckenzie S.K."/>
            <person name="Kronauer D.J.C."/>
        </authorList>
    </citation>
    <scope>NUCLEOTIDE SEQUENCE</scope>
    <source>
        <strain evidence="5">Clonal line C1</strain>
    </source>
</reference>
<keyword evidence="6" id="KW-1185">Reference proteome</keyword>
<evidence type="ECO:0000313" key="5">
    <source>
        <dbReference type="EMBL" id="RLU18294.1"/>
    </source>
</evidence>
<accession>A0A026WR96</accession>
<dbReference type="EMBL" id="QOIP01000009">
    <property type="protein sequence ID" value="RLU18294.1"/>
    <property type="molecule type" value="Genomic_DNA"/>
</dbReference>
<dbReference type="Proteomes" id="UP000053097">
    <property type="component" value="Unassembled WGS sequence"/>
</dbReference>
<dbReference type="OMA" id="IDNGCIV"/>
<evidence type="ECO:0000313" key="4">
    <source>
        <dbReference type="EMBL" id="EZA58560.1"/>
    </source>
</evidence>
<name>A0A026WR96_OOCBI</name>
<evidence type="ECO:0000256" key="3">
    <source>
        <dbReference type="RuleBase" id="RU000363"/>
    </source>
</evidence>
<reference evidence="4 6" key="1">
    <citation type="journal article" date="2014" name="Curr. Biol.">
        <title>The genome of the clonal raider ant Cerapachys biroi.</title>
        <authorList>
            <person name="Oxley P.R."/>
            <person name="Ji L."/>
            <person name="Fetter-Pruneda I."/>
            <person name="McKenzie S.K."/>
            <person name="Li C."/>
            <person name="Hu H."/>
            <person name="Zhang G."/>
            <person name="Kronauer D.J."/>
        </authorList>
    </citation>
    <scope>NUCLEOTIDE SEQUENCE [LARGE SCALE GENOMIC DNA]</scope>
</reference>
<dbReference type="PRINTS" id="PR00080">
    <property type="entry name" value="SDRFAMILY"/>
</dbReference>
<dbReference type="EMBL" id="KK107119">
    <property type="protein sequence ID" value="EZA58560.1"/>
    <property type="molecule type" value="Genomic_DNA"/>
</dbReference>
<dbReference type="STRING" id="2015173.A0A026WR96"/>
<sequence length="248" mass="26802">MNPLSNKIALVTDACAGIGKAIVQELVSKGLKVIGLGRDLNKLKMLAEELKGKPGKLYPLQCDLSIQNEIEGALEWIEKNLGSVEILINSAGINVDSSSINGGVDELKKTLDINVLGLTCITKGILQLMKNKGIDNGCIVNINDVCATKNLPLASDRPISPAYACSKNALTALTECLRLELAQNESNIKVINICPGLVESEITQQWLKENPRLALKPKDVADAILYSLQTPENVLIKDLIITPIREII</sequence>
<dbReference type="PANTHER" id="PTHR43115">
    <property type="entry name" value="DEHYDROGENASE/REDUCTASE SDR FAMILY MEMBER 11"/>
    <property type="match status" value="1"/>
</dbReference>
<dbReference type="FunFam" id="3.40.50.720:FF:000047">
    <property type="entry name" value="NADP-dependent L-serine/L-allo-threonine dehydrogenase"/>
    <property type="match status" value="1"/>
</dbReference>
<dbReference type="InterPro" id="IPR036291">
    <property type="entry name" value="NAD(P)-bd_dom_sf"/>
</dbReference>
<dbReference type="PRINTS" id="PR00081">
    <property type="entry name" value="GDHRDH"/>
</dbReference>
<dbReference type="InterPro" id="IPR020904">
    <property type="entry name" value="Sc_DH/Rdtase_CS"/>
</dbReference>
<dbReference type="SUPFAM" id="SSF51735">
    <property type="entry name" value="NAD(P)-binding Rossmann-fold domains"/>
    <property type="match status" value="1"/>
</dbReference>
<evidence type="ECO:0000256" key="1">
    <source>
        <dbReference type="ARBA" id="ARBA00006484"/>
    </source>
</evidence>
<reference evidence="5 7" key="2">
    <citation type="journal article" date="2018" name="Genome Res.">
        <title>The genomic architecture and molecular evolution of ant odorant receptors.</title>
        <authorList>
            <person name="McKenzie S.K."/>
            <person name="Kronauer D.J.C."/>
        </authorList>
    </citation>
    <scope>NUCLEOTIDE SEQUENCE [LARGE SCALE GENOMIC DNA]</scope>
    <source>
        <strain evidence="5">Clonal line C1</strain>
    </source>
</reference>
<dbReference type="Proteomes" id="UP000279307">
    <property type="component" value="Chromosome 9"/>
</dbReference>
<dbReference type="GO" id="GO:0016616">
    <property type="term" value="F:oxidoreductase activity, acting on the CH-OH group of donors, NAD or NADP as acceptor"/>
    <property type="evidence" value="ECO:0007669"/>
    <property type="project" value="UniProtKB-ARBA"/>
</dbReference>
<dbReference type="Pfam" id="PF00106">
    <property type="entry name" value="adh_short"/>
    <property type="match status" value="1"/>
</dbReference>
<dbReference type="PROSITE" id="PS00061">
    <property type="entry name" value="ADH_SHORT"/>
    <property type="match status" value="1"/>
</dbReference>
<dbReference type="AlphaFoldDB" id="A0A026WR96"/>
<dbReference type="Gene3D" id="3.40.50.720">
    <property type="entry name" value="NAD(P)-binding Rossmann-like Domain"/>
    <property type="match status" value="1"/>
</dbReference>
<evidence type="ECO:0000313" key="6">
    <source>
        <dbReference type="Proteomes" id="UP000053097"/>
    </source>
</evidence>
<protein>
    <submittedName>
        <fullName evidence="4">Dehydrogenase/reductase SDR family member</fullName>
    </submittedName>
</protein>
<dbReference type="OrthoDB" id="1933717at2759"/>
<keyword evidence="2" id="KW-0560">Oxidoreductase</keyword>
<proteinExistence type="inferred from homology"/>
<dbReference type="InterPro" id="IPR002347">
    <property type="entry name" value="SDR_fam"/>
</dbReference>